<keyword evidence="6" id="KW-1185">Reference proteome</keyword>
<evidence type="ECO:0000313" key="5">
    <source>
        <dbReference type="EMBL" id="MBN3287718.1"/>
    </source>
</evidence>
<gene>
    <name evidence="5" type="primary">Prx</name>
    <name evidence="5" type="ORF">GTO93_0009617</name>
</gene>
<protein>
    <submittedName>
        <fullName evidence="5">PRAX protein</fullName>
    </submittedName>
</protein>
<accession>A0ABS2YMN5</accession>
<dbReference type="InterPro" id="IPR001478">
    <property type="entry name" value="PDZ"/>
</dbReference>
<dbReference type="Pfam" id="PF00595">
    <property type="entry name" value="PDZ"/>
    <property type="match status" value="1"/>
</dbReference>
<evidence type="ECO:0000259" key="4">
    <source>
        <dbReference type="PROSITE" id="PS50106"/>
    </source>
</evidence>
<feature type="non-terminal residue" evidence="5">
    <location>
        <position position="1"/>
    </location>
</feature>
<dbReference type="InterPro" id="IPR036034">
    <property type="entry name" value="PDZ_sf"/>
</dbReference>
<dbReference type="PANTHER" id="PTHR23348:SF42">
    <property type="entry name" value="PERIAXIN"/>
    <property type="match status" value="1"/>
</dbReference>
<evidence type="ECO:0000256" key="1">
    <source>
        <dbReference type="ARBA" id="ARBA00004123"/>
    </source>
</evidence>
<feature type="non-terminal residue" evidence="5">
    <location>
        <position position="239"/>
    </location>
</feature>
<comment type="caution">
    <text evidence="5">The sequence shown here is derived from an EMBL/GenBank/DDBJ whole genome shotgun (WGS) entry which is preliminary data.</text>
</comment>
<feature type="compositionally biased region" description="Basic and acidic residues" evidence="3">
    <location>
        <begin position="58"/>
        <end position="71"/>
    </location>
</feature>
<feature type="region of interest" description="Disordered" evidence="3">
    <location>
        <begin position="36"/>
        <end position="71"/>
    </location>
</feature>
<dbReference type="EMBL" id="JAAWVQ010168508">
    <property type="protein sequence ID" value="MBN3287718.1"/>
    <property type="molecule type" value="Genomic_DNA"/>
</dbReference>
<dbReference type="Proteomes" id="UP001166093">
    <property type="component" value="Unassembled WGS sequence"/>
</dbReference>
<proteinExistence type="predicted"/>
<dbReference type="InterPro" id="IPR052082">
    <property type="entry name" value="Myelin_sheath_structural"/>
</dbReference>
<keyword evidence="2" id="KW-0539">Nucleus</keyword>
<evidence type="ECO:0000313" key="6">
    <source>
        <dbReference type="Proteomes" id="UP001166093"/>
    </source>
</evidence>
<dbReference type="SUPFAM" id="SSF50156">
    <property type="entry name" value="PDZ domain-like"/>
    <property type="match status" value="1"/>
</dbReference>
<dbReference type="PANTHER" id="PTHR23348">
    <property type="entry name" value="PERIAXIN/AHNAK"/>
    <property type="match status" value="1"/>
</dbReference>
<dbReference type="Gene3D" id="2.30.42.10">
    <property type="match status" value="1"/>
</dbReference>
<sequence>MCDCLKGLFRVTWSPTTEAGGDRESKESHVFIKGRESLAGEVKDTERVAHSGSPAPVTREEPESPERVVQKEKLHSELKQVLNLKKSLRKQTSPRSMDTPAEINVTQQKEEGKLSELVEVVVETEPETGATGFSVSGGGNKGIFVKDVLKDSPAAKALSLREGDQLLSARVYFENVKYEDALKILQCAENYKVSYLLKRTVPGANISMSPSKDIKGPKAKLPKLVNALSILNTVYCESC</sequence>
<feature type="domain" description="PDZ" evidence="4">
    <location>
        <begin position="119"/>
        <end position="186"/>
    </location>
</feature>
<evidence type="ECO:0000256" key="3">
    <source>
        <dbReference type="SAM" id="MobiDB-lite"/>
    </source>
</evidence>
<dbReference type="PROSITE" id="PS50106">
    <property type="entry name" value="PDZ"/>
    <property type="match status" value="1"/>
</dbReference>
<dbReference type="CDD" id="cd00136">
    <property type="entry name" value="PDZ_canonical"/>
    <property type="match status" value="1"/>
</dbReference>
<dbReference type="SMART" id="SM00228">
    <property type="entry name" value="PDZ"/>
    <property type="match status" value="1"/>
</dbReference>
<comment type="subcellular location">
    <subcellularLocation>
        <location evidence="1">Nucleus</location>
    </subcellularLocation>
</comment>
<name>A0ABS2YMN5_POLSP</name>
<feature type="compositionally biased region" description="Basic and acidic residues" evidence="3">
    <location>
        <begin position="36"/>
        <end position="49"/>
    </location>
</feature>
<feature type="region of interest" description="Disordered" evidence="3">
    <location>
        <begin position="85"/>
        <end position="104"/>
    </location>
</feature>
<evidence type="ECO:0000256" key="2">
    <source>
        <dbReference type="ARBA" id="ARBA00023242"/>
    </source>
</evidence>
<organism evidence="5 6">
    <name type="scientific">Polyodon spathula</name>
    <name type="common">North American paddlefish</name>
    <name type="synonym">Squalus spathula</name>
    <dbReference type="NCBI Taxonomy" id="7913"/>
    <lineage>
        <taxon>Eukaryota</taxon>
        <taxon>Metazoa</taxon>
        <taxon>Chordata</taxon>
        <taxon>Craniata</taxon>
        <taxon>Vertebrata</taxon>
        <taxon>Euteleostomi</taxon>
        <taxon>Actinopterygii</taxon>
        <taxon>Chondrostei</taxon>
        <taxon>Acipenseriformes</taxon>
        <taxon>Polyodontidae</taxon>
        <taxon>Polyodon</taxon>
    </lineage>
</organism>
<reference evidence="5" key="1">
    <citation type="journal article" date="2021" name="Cell">
        <title>Tracing the genetic footprints of vertebrate landing in non-teleost ray-finned fishes.</title>
        <authorList>
            <person name="Bi X."/>
            <person name="Wang K."/>
            <person name="Yang L."/>
            <person name="Pan H."/>
            <person name="Jiang H."/>
            <person name="Wei Q."/>
            <person name="Fang M."/>
            <person name="Yu H."/>
            <person name="Zhu C."/>
            <person name="Cai Y."/>
            <person name="He Y."/>
            <person name="Gan X."/>
            <person name="Zeng H."/>
            <person name="Yu D."/>
            <person name="Zhu Y."/>
            <person name="Jiang H."/>
            <person name="Qiu Q."/>
            <person name="Yang H."/>
            <person name="Zhang Y.E."/>
            <person name="Wang W."/>
            <person name="Zhu M."/>
            <person name="He S."/>
            <person name="Zhang G."/>
        </authorList>
    </citation>
    <scope>NUCLEOTIDE SEQUENCE</scope>
    <source>
        <strain evidence="5">Pddl_001</strain>
    </source>
</reference>